<dbReference type="InterPro" id="IPR013103">
    <property type="entry name" value="RVT_2"/>
</dbReference>
<accession>A0A1Q9CB32</accession>
<dbReference type="AlphaFoldDB" id="A0A1Q9CB32"/>
<feature type="region of interest" description="Disordered" evidence="1">
    <location>
        <begin position="137"/>
        <end position="168"/>
    </location>
</feature>
<feature type="region of interest" description="Disordered" evidence="1">
    <location>
        <begin position="81"/>
        <end position="106"/>
    </location>
</feature>
<dbReference type="PANTHER" id="PTHR11439:SF483">
    <property type="entry name" value="PEPTIDE SYNTHASE GLIP-LIKE, PUTATIVE (AFU_ORTHOLOGUE AFUA_3G12920)-RELATED"/>
    <property type="match status" value="1"/>
</dbReference>
<dbReference type="CDD" id="cd09272">
    <property type="entry name" value="RNase_HI_RT_Ty1"/>
    <property type="match status" value="1"/>
</dbReference>
<reference evidence="3 4" key="1">
    <citation type="submission" date="2016-02" db="EMBL/GenBank/DDBJ databases">
        <title>Genome analysis of coral dinoflagellate symbionts highlights evolutionary adaptations to a symbiotic lifestyle.</title>
        <authorList>
            <person name="Aranda M."/>
            <person name="Li Y."/>
            <person name="Liew Y.J."/>
            <person name="Baumgarten S."/>
            <person name="Simakov O."/>
            <person name="Wilson M."/>
            <person name="Piel J."/>
            <person name="Ashoor H."/>
            <person name="Bougouffa S."/>
            <person name="Bajic V.B."/>
            <person name="Ryu T."/>
            <person name="Ravasi T."/>
            <person name="Bayer T."/>
            <person name="Micklem G."/>
            <person name="Kim H."/>
            <person name="Bhak J."/>
            <person name="Lajeunesse T.C."/>
            <person name="Voolstra C.R."/>
        </authorList>
    </citation>
    <scope>NUCLEOTIDE SEQUENCE [LARGE SCALE GENOMIC DNA]</scope>
    <source>
        <strain evidence="3 4">CCMP2467</strain>
    </source>
</reference>
<dbReference type="PANTHER" id="PTHR11439">
    <property type="entry name" value="GAG-POL-RELATED RETROTRANSPOSON"/>
    <property type="match status" value="1"/>
</dbReference>
<feature type="domain" description="Reverse transcriptase Ty1/copia-type" evidence="2">
    <location>
        <begin position="282"/>
        <end position="499"/>
    </location>
</feature>
<organism evidence="3 4">
    <name type="scientific">Symbiodinium microadriaticum</name>
    <name type="common">Dinoflagellate</name>
    <name type="synonym">Zooxanthella microadriatica</name>
    <dbReference type="NCBI Taxonomy" id="2951"/>
    <lineage>
        <taxon>Eukaryota</taxon>
        <taxon>Sar</taxon>
        <taxon>Alveolata</taxon>
        <taxon>Dinophyceae</taxon>
        <taxon>Suessiales</taxon>
        <taxon>Symbiodiniaceae</taxon>
        <taxon>Symbiodinium</taxon>
    </lineage>
</organism>
<evidence type="ECO:0000256" key="1">
    <source>
        <dbReference type="SAM" id="MobiDB-lite"/>
    </source>
</evidence>
<keyword evidence="4" id="KW-1185">Reference proteome</keyword>
<evidence type="ECO:0000313" key="3">
    <source>
        <dbReference type="EMBL" id="OLP80128.1"/>
    </source>
</evidence>
<dbReference type="Pfam" id="PF07727">
    <property type="entry name" value="RVT_2"/>
    <property type="match status" value="1"/>
</dbReference>
<gene>
    <name evidence="3" type="ORF">AK812_SmicGene39501</name>
</gene>
<protein>
    <submittedName>
        <fullName evidence="3">Retrovirus-related Pol polyprotein from transposon TNT 1-94</fullName>
    </submittedName>
</protein>
<proteinExistence type="predicted"/>
<evidence type="ECO:0000259" key="2">
    <source>
        <dbReference type="Pfam" id="PF07727"/>
    </source>
</evidence>
<name>A0A1Q9CB32_SYMMI</name>
<dbReference type="EMBL" id="LSRX01001413">
    <property type="protein sequence ID" value="OLP80128.1"/>
    <property type="molecule type" value="Genomic_DNA"/>
</dbReference>
<dbReference type="OrthoDB" id="430476at2759"/>
<evidence type="ECO:0000313" key="4">
    <source>
        <dbReference type="Proteomes" id="UP000186817"/>
    </source>
</evidence>
<sequence>MLAKRAGSIVHRPPLLPDIDRVDDELTVLPFSLTEDGNPPEEWLLEHGRTRRCLACERGMFHGVKHSVTCRKRYRAWLEEQREAQPEAPGRQGGEESTEVVPAPIGVEDEDPVVDVELPDDFIDVEVGVSLLPSVEDYLPSESEGGPGPASEAQSAEDEGYGVGELPVGDAPMEVDSCWSVASYETLEAVPLELAENFAVGVECRQSVFSSIEDDGWTELKMRDRLVYLQKPIFVRDDATDKSLDPAKANAGMAKEIRALDSLRVGDAITKQEADTYCLEHGIRILSTRWVSVAKKDGETKEDIVRARIVARDYASGSPTAAELGISSPTSSNEAFRSFLVFVSATESEIVLADVSTAFLFALIVSPECVMLPPNIRFSDNTRVFLKLRKALYGLRSASLAWYKHLSELVKEMGLHASDTEKSVFSGEYEFKGKKVWMLLLAYVDDLMIACKDKEAALNLVERLGRSVKIKVTGILSRDKKIDFLGRVIQKIEYGLLLGLPEGYFSSVYESYGIKKGATTPPDLRKILDDALEKPECQKPLTAEAASRYRSAVGKISWGGQTRIDLTYFISVLSRGQSTPLVVHESCLRAFLRYLMSVDHLNQLMGAEECSGRFEAFVDSNWAPERNNDRRSLSGCVILVDGFPIKAFTRQQSSVAMSSAEAEPVAITEGAKEAVGVVSLIQHIWGAFRTCQELPAIFSDSQAAINIGSMHGLLRRVRHIDLRVCWTQAAIQDRLISLSWVRGVDNPFTKALAKPHVHYEKLGITEHLPREALLITDADCGQIVLSTLLGRIVSTSALERYARQLDEVNPAFRSLKVICITEEENGLCEEIIALTRNFVVSMVEQGHDARLRKLWGIQRKLWKNLCLLVSPVEGVVDELQPYFAVEWPKTCQYWSWKDVQKMLESRERPVLTSLVDGCSVGMVGADGLLVHKRWRVDSDYPPLASTLDSLRCTKDHIHSNNFDLRETQHYPVSMCEKVLSSLK</sequence>
<dbReference type="Proteomes" id="UP000186817">
    <property type="component" value="Unassembled WGS sequence"/>
</dbReference>
<comment type="caution">
    <text evidence="3">The sequence shown here is derived from an EMBL/GenBank/DDBJ whole genome shotgun (WGS) entry which is preliminary data.</text>
</comment>